<comment type="caution">
    <text evidence="1">The sequence shown here is derived from an EMBL/GenBank/DDBJ whole genome shotgun (WGS) entry which is preliminary data.</text>
</comment>
<name>A0ACC1MBJ4_9HYPO</name>
<keyword evidence="2" id="KW-1185">Reference proteome</keyword>
<proteinExistence type="predicted"/>
<reference evidence="1" key="1">
    <citation type="submission" date="2022-08" db="EMBL/GenBank/DDBJ databases">
        <title>Genome Sequence of Lecanicillium fungicola.</title>
        <authorList>
            <person name="Buettner E."/>
        </authorList>
    </citation>
    <scope>NUCLEOTIDE SEQUENCE</scope>
    <source>
        <strain evidence="1">Babe33</strain>
    </source>
</reference>
<dbReference type="Proteomes" id="UP001143910">
    <property type="component" value="Unassembled WGS sequence"/>
</dbReference>
<evidence type="ECO:0000313" key="1">
    <source>
        <dbReference type="EMBL" id="KAJ2955000.1"/>
    </source>
</evidence>
<sequence>MWFCNTLQTYLVTVVLIPQTARMHKELRVAADVDGMIVAHTSCVKHMMDQLCLGAKLQPLRDAILEVLDLGIQLEYARAEHSGAATLSGTDGDGDGSMGNRGNDGYVIVLRQIQADFARLVRFICGGLRSVARAVSGEDAVRWDVLADMLQPGHGEDM</sequence>
<gene>
    <name evidence="1" type="ORF">NQ176_g11440</name>
</gene>
<protein>
    <submittedName>
        <fullName evidence="1">Uncharacterized protein</fullName>
    </submittedName>
</protein>
<evidence type="ECO:0000313" key="2">
    <source>
        <dbReference type="Proteomes" id="UP001143910"/>
    </source>
</evidence>
<organism evidence="1 2">
    <name type="scientific">Zarea fungicola</name>
    <dbReference type="NCBI Taxonomy" id="93591"/>
    <lineage>
        <taxon>Eukaryota</taxon>
        <taxon>Fungi</taxon>
        <taxon>Dikarya</taxon>
        <taxon>Ascomycota</taxon>
        <taxon>Pezizomycotina</taxon>
        <taxon>Sordariomycetes</taxon>
        <taxon>Hypocreomycetidae</taxon>
        <taxon>Hypocreales</taxon>
        <taxon>Cordycipitaceae</taxon>
        <taxon>Zarea</taxon>
    </lineage>
</organism>
<accession>A0ACC1MBJ4</accession>
<dbReference type="EMBL" id="JANJQO010003940">
    <property type="protein sequence ID" value="KAJ2955000.1"/>
    <property type="molecule type" value="Genomic_DNA"/>
</dbReference>